<evidence type="ECO:0000313" key="2">
    <source>
        <dbReference type="EMBL" id="RZT38731.1"/>
    </source>
</evidence>
<sequence>MQDLGIAFQTAVGDSGGNLDGRTPLPSNWLMKRNCSLSPRQVAWFYFSIACFSIAVAGFVAVWHGAWLVLPFAGLELLGLGIALLAYARHATDYERVCVTDGMLVVETASASRITREVFNPHWVRIELGESFRALVVLRSDKRTVRVGSYLDPYRRRKFAQELAAALHCIRSGCGAGQGGDRFESAD</sequence>
<evidence type="ECO:0000313" key="3">
    <source>
        <dbReference type="Proteomes" id="UP000291078"/>
    </source>
</evidence>
<keyword evidence="3" id="KW-1185">Reference proteome</keyword>
<comment type="caution">
    <text evidence="2">The sequence shown here is derived from an EMBL/GenBank/DDBJ whole genome shotgun (WGS) entry which is preliminary data.</text>
</comment>
<dbReference type="EMBL" id="SGXM01000003">
    <property type="protein sequence ID" value="RZT38731.1"/>
    <property type="molecule type" value="Genomic_DNA"/>
</dbReference>
<feature type="transmembrane region" description="Helical" evidence="1">
    <location>
        <begin position="69"/>
        <end position="88"/>
    </location>
</feature>
<feature type="transmembrane region" description="Helical" evidence="1">
    <location>
        <begin position="42"/>
        <end position="63"/>
    </location>
</feature>
<dbReference type="AlphaFoldDB" id="A0A4Q7RXV0"/>
<name>A0A4Q7RXV0_9BURK</name>
<keyword evidence="1" id="KW-0812">Transmembrane</keyword>
<accession>A0A4Q7RXV0</accession>
<gene>
    <name evidence="2" type="ORF">EV147_3204</name>
</gene>
<evidence type="ECO:0000256" key="1">
    <source>
        <dbReference type="SAM" id="Phobius"/>
    </source>
</evidence>
<dbReference type="Proteomes" id="UP000291078">
    <property type="component" value="Unassembled WGS sequence"/>
</dbReference>
<protein>
    <submittedName>
        <fullName evidence="2">Putative membrane protein</fullName>
    </submittedName>
</protein>
<dbReference type="Pfam" id="PF10003">
    <property type="entry name" value="DUF2244"/>
    <property type="match status" value="1"/>
</dbReference>
<dbReference type="InterPro" id="IPR019253">
    <property type="entry name" value="DUF2244_TM"/>
</dbReference>
<proteinExistence type="predicted"/>
<organism evidence="2 3">
    <name type="scientific">Cupriavidus agavae</name>
    <dbReference type="NCBI Taxonomy" id="1001822"/>
    <lineage>
        <taxon>Bacteria</taxon>
        <taxon>Pseudomonadati</taxon>
        <taxon>Pseudomonadota</taxon>
        <taxon>Betaproteobacteria</taxon>
        <taxon>Burkholderiales</taxon>
        <taxon>Burkholderiaceae</taxon>
        <taxon>Cupriavidus</taxon>
    </lineage>
</organism>
<dbReference type="OrthoDB" id="9091577at2"/>
<keyword evidence="1" id="KW-0472">Membrane</keyword>
<reference evidence="2 3" key="1">
    <citation type="journal article" date="2015" name="Stand. Genomic Sci.">
        <title>Genomic Encyclopedia of Bacterial and Archaeal Type Strains, Phase III: the genomes of soil and plant-associated and newly described type strains.</title>
        <authorList>
            <person name="Whitman W.B."/>
            <person name="Woyke T."/>
            <person name="Klenk H.P."/>
            <person name="Zhou Y."/>
            <person name="Lilburn T.G."/>
            <person name="Beck B.J."/>
            <person name="De Vos P."/>
            <person name="Vandamme P."/>
            <person name="Eisen J.A."/>
            <person name="Garrity G."/>
            <person name="Hugenholtz P."/>
            <person name="Kyrpides N.C."/>
        </authorList>
    </citation>
    <scope>NUCLEOTIDE SEQUENCE [LARGE SCALE GENOMIC DNA]</scope>
    <source>
        <strain evidence="2 3">ASC-9842</strain>
    </source>
</reference>
<dbReference type="RefSeq" id="WP_130392235.1">
    <property type="nucleotide sequence ID" value="NZ_SGXM01000003.1"/>
</dbReference>
<keyword evidence="1" id="KW-1133">Transmembrane helix</keyword>